<reference evidence="2" key="1">
    <citation type="journal article" date="2019" name="Int. J. Syst. Evol. Microbiol.">
        <title>The Global Catalogue of Microorganisms (GCM) 10K type strain sequencing project: providing services to taxonomists for standard genome sequencing and annotation.</title>
        <authorList>
            <consortium name="The Broad Institute Genomics Platform"/>
            <consortium name="The Broad Institute Genome Sequencing Center for Infectious Disease"/>
            <person name="Wu L."/>
            <person name="Ma J."/>
        </authorList>
    </citation>
    <scope>NUCLEOTIDE SEQUENCE [LARGE SCALE GENOMIC DNA]</scope>
    <source>
        <strain evidence="2">CGMCC 1.10188</strain>
    </source>
</reference>
<proteinExistence type="predicted"/>
<accession>A0ABQ1IQV7</accession>
<evidence type="ECO:0000313" key="1">
    <source>
        <dbReference type="EMBL" id="GGB49489.1"/>
    </source>
</evidence>
<protein>
    <submittedName>
        <fullName evidence="1">Uncharacterized protein</fullName>
    </submittedName>
</protein>
<dbReference type="EMBL" id="BMDZ01000042">
    <property type="protein sequence ID" value="GGB49489.1"/>
    <property type="molecule type" value="Genomic_DNA"/>
</dbReference>
<comment type="caution">
    <text evidence="1">The sequence shown here is derived from an EMBL/GenBank/DDBJ whole genome shotgun (WGS) entry which is preliminary data.</text>
</comment>
<keyword evidence="2" id="KW-1185">Reference proteome</keyword>
<organism evidence="1 2">
    <name type="scientific">Tistrella bauzanensis</name>
    <dbReference type="NCBI Taxonomy" id="657419"/>
    <lineage>
        <taxon>Bacteria</taxon>
        <taxon>Pseudomonadati</taxon>
        <taxon>Pseudomonadota</taxon>
        <taxon>Alphaproteobacteria</taxon>
        <taxon>Geminicoccales</taxon>
        <taxon>Geminicoccaceae</taxon>
        <taxon>Tistrella</taxon>
    </lineage>
</organism>
<gene>
    <name evidence="1" type="ORF">GCM10011505_33230</name>
</gene>
<dbReference type="Proteomes" id="UP000603352">
    <property type="component" value="Unassembled WGS sequence"/>
</dbReference>
<name>A0ABQ1IQV7_9PROT</name>
<evidence type="ECO:0000313" key="2">
    <source>
        <dbReference type="Proteomes" id="UP000603352"/>
    </source>
</evidence>
<sequence>MPLHTQAVPEARMLNALDHPVGGCGIAHRAGRDPVDGLVMGTVDGQGLPADQTGQKRARVDADRMSRFVTRIGLLMGERLRETIGDMLDKTTAKCDIEQLFPAADAEHRHVAIEGCPHHAQFKGGATVLGGHGDMALAGAEQHRIDIEGAAGHHQPVQPRHHLGGEVRFMRQRHGQAARGNDRIHVVHTERVPREPGIAAGLFDVEGDADERAVCGNGYTHGGNSWGFAAHDARAA</sequence>